<reference evidence="2 3" key="1">
    <citation type="submission" date="2014-03" db="EMBL/GenBank/DDBJ databases">
        <title>Draft genome of the hookworm Oesophagostomum dentatum.</title>
        <authorList>
            <person name="Mitreva M."/>
        </authorList>
    </citation>
    <scope>NUCLEOTIDE SEQUENCE [LARGE SCALE GENOMIC DNA]</scope>
    <source>
        <strain evidence="2 3">OD-Hann</strain>
    </source>
</reference>
<sequence length="277" mass="32153">MWGFVRFPESNDYCVLKSTQVHEGNFAVGETVSVLYKAKILFVSSSRSLCEKECKKVVKNLGCRKELSTDLNDSLEIDEMLQSEKPPRSTSPNFQHSSTPDNSTDSIHNEINQLSNFVHSQMDNIREDLIQLNARSSMANLKLEKMDRSLYTVKSSLNEIMDRVPPIDSQKVLTYPYRLTKNRADDIQKSSPTMTHFARVAERQLFADEEDKHTNISERISQDKARWLREMIKFRYPTQTQGSEPYAWSACVNLNKTNPNIWIQKDMNKEIKYTRKK</sequence>
<evidence type="ECO:0000313" key="2">
    <source>
        <dbReference type="EMBL" id="KHJ93969.1"/>
    </source>
</evidence>
<dbReference type="AlphaFoldDB" id="A0A0B1T9P8"/>
<dbReference type="Proteomes" id="UP000053660">
    <property type="component" value="Unassembled WGS sequence"/>
</dbReference>
<accession>A0A0B1T9P8</accession>
<keyword evidence="3" id="KW-1185">Reference proteome</keyword>
<dbReference type="OrthoDB" id="5829288at2759"/>
<protein>
    <submittedName>
        <fullName evidence="2">Uncharacterized protein</fullName>
    </submittedName>
</protein>
<dbReference type="EMBL" id="KN550526">
    <property type="protein sequence ID" value="KHJ93969.1"/>
    <property type="molecule type" value="Genomic_DNA"/>
</dbReference>
<feature type="compositionally biased region" description="Polar residues" evidence="1">
    <location>
        <begin position="88"/>
        <end position="107"/>
    </location>
</feature>
<proteinExistence type="predicted"/>
<evidence type="ECO:0000256" key="1">
    <source>
        <dbReference type="SAM" id="MobiDB-lite"/>
    </source>
</evidence>
<feature type="region of interest" description="Disordered" evidence="1">
    <location>
        <begin position="82"/>
        <end position="107"/>
    </location>
</feature>
<gene>
    <name evidence="2" type="ORF">OESDEN_06112</name>
</gene>
<evidence type="ECO:0000313" key="3">
    <source>
        <dbReference type="Proteomes" id="UP000053660"/>
    </source>
</evidence>
<organism evidence="2 3">
    <name type="scientific">Oesophagostomum dentatum</name>
    <name type="common">Nodular worm</name>
    <dbReference type="NCBI Taxonomy" id="61180"/>
    <lineage>
        <taxon>Eukaryota</taxon>
        <taxon>Metazoa</taxon>
        <taxon>Ecdysozoa</taxon>
        <taxon>Nematoda</taxon>
        <taxon>Chromadorea</taxon>
        <taxon>Rhabditida</taxon>
        <taxon>Rhabditina</taxon>
        <taxon>Rhabditomorpha</taxon>
        <taxon>Strongyloidea</taxon>
        <taxon>Strongylidae</taxon>
        <taxon>Oesophagostomum</taxon>
    </lineage>
</organism>
<name>A0A0B1T9P8_OESDE</name>